<name>A0A1H7UXV9_9SPHN</name>
<protein>
    <submittedName>
        <fullName evidence="1">Uncharacterized protein</fullName>
    </submittedName>
</protein>
<dbReference type="AlphaFoldDB" id="A0A1H7UXV9"/>
<dbReference type="Proteomes" id="UP000199214">
    <property type="component" value="Unassembled WGS sequence"/>
</dbReference>
<dbReference type="EMBL" id="FNZZ01000008">
    <property type="protein sequence ID" value="SEM01468.1"/>
    <property type="molecule type" value="Genomic_DNA"/>
</dbReference>
<evidence type="ECO:0000313" key="2">
    <source>
        <dbReference type="Proteomes" id="UP000199214"/>
    </source>
</evidence>
<sequence>MGPRGGCDHGKPTVNIVFPVPFRVERFGVRDAVQSIPGSHVVREVSVVLTGAADSYAKPVVAAPLCKILDDRAGMLGSGPALSISPA</sequence>
<evidence type="ECO:0000313" key="1">
    <source>
        <dbReference type="EMBL" id="SEM01468.1"/>
    </source>
</evidence>
<gene>
    <name evidence="1" type="ORF">SAMN05216382_3104</name>
</gene>
<reference evidence="2" key="1">
    <citation type="submission" date="2016-10" db="EMBL/GenBank/DDBJ databases">
        <authorList>
            <person name="Varghese N."/>
            <person name="Submissions S."/>
        </authorList>
    </citation>
    <scope>NUCLEOTIDE SEQUENCE [LARGE SCALE GENOMIC DNA]</scope>
    <source>
        <strain evidence="2">JS21-1</strain>
    </source>
</reference>
<accession>A0A1H7UXV9</accession>
<organism evidence="1 2">
    <name type="scientific">Sphingomonas palmae</name>
    <dbReference type="NCBI Taxonomy" id="1855283"/>
    <lineage>
        <taxon>Bacteria</taxon>
        <taxon>Pseudomonadati</taxon>
        <taxon>Pseudomonadota</taxon>
        <taxon>Alphaproteobacteria</taxon>
        <taxon>Sphingomonadales</taxon>
        <taxon>Sphingomonadaceae</taxon>
        <taxon>Sphingomonas</taxon>
    </lineage>
</organism>
<keyword evidence="2" id="KW-1185">Reference proteome</keyword>
<proteinExistence type="predicted"/>